<feature type="compositionally biased region" description="Low complexity" evidence="1">
    <location>
        <begin position="13"/>
        <end position="31"/>
    </location>
</feature>
<dbReference type="Gramene" id="TKW12736">
    <property type="protein sequence ID" value="TKW12736"/>
    <property type="gene ID" value="SEVIR_5G054866v2"/>
</dbReference>
<protein>
    <submittedName>
        <fullName evidence="2">Uncharacterized protein</fullName>
    </submittedName>
</protein>
<sequence length="173" mass="18465">MLGVRGRAPRRPVPGQELAGAARAGPPLALPQRRRRHRPGGSGHGLQLRGAGTPQPEALPPPHVGEDRRRKAACPGDRGLAVRTLQVAAPALESFGFHGDVVCSSDPDDEDDAAVGVQFGATPALRDAYLSHLGFVDYDDDRHDFSYFNLLECIVHANILTLCSVGLLHIDVS</sequence>
<keyword evidence="3" id="KW-1185">Reference proteome</keyword>
<evidence type="ECO:0000313" key="2">
    <source>
        <dbReference type="EMBL" id="TKW12736.1"/>
    </source>
</evidence>
<dbReference type="AlphaFoldDB" id="A0A4V6D627"/>
<reference evidence="2" key="1">
    <citation type="submission" date="2019-03" db="EMBL/GenBank/DDBJ databases">
        <title>WGS assembly of Setaria viridis.</title>
        <authorList>
            <person name="Huang P."/>
            <person name="Jenkins J."/>
            <person name="Grimwood J."/>
            <person name="Barry K."/>
            <person name="Healey A."/>
            <person name="Mamidi S."/>
            <person name="Sreedasyam A."/>
            <person name="Shu S."/>
            <person name="Feldman M."/>
            <person name="Wu J."/>
            <person name="Yu Y."/>
            <person name="Chen C."/>
            <person name="Johnson J."/>
            <person name="Rokhsar D."/>
            <person name="Baxter I."/>
            <person name="Schmutz J."/>
            <person name="Brutnell T."/>
            <person name="Kellogg E."/>
        </authorList>
    </citation>
    <scope>NUCLEOTIDE SEQUENCE [LARGE SCALE GENOMIC DNA]</scope>
</reference>
<organism evidence="2 3">
    <name type="scientific">Setaria viridis</name>
    <name type="common">Green bristlegrass</name>
    <name type="synonym">Setaria italica subsp. viridis</name>
    <dbReference type="NCBI Taxonomy" id="4556"/>
    <lineage>
        <taxon>Eukaryota</taxon>
        <taxon>Viridiplantae</taxon>
        <taxon>Streptophyta</taxon>
        <taxon>Embryophyta</taxon>
        <taxon>Tracheophyta</taxon>
        <taxon>Spermatophyta</taxon>
        <taxon>Magnoliopsida</taxon>
        <taxon>Liliopsida</taxon>
        <taxon>Poales</taxon>
        <taxon>Poaceae</taxon>
        <taxon>PACMAD clade</taxon>
        <taxon>Panicoideae</taxon>
        <taxon>Panicodae</taxon>
        <taxon>Paniceae</taxon>
        <taxon>Cenchrinae</taxon>
        <taxon>Setaria</taxon>
    </lineage>
</organism>
<dbReference type="Proteomes" id="UP000298652">
    <property type="component" value="Chromosome 5"/>
</dbReference>
<feature type="region of interest" description="Disordered" evidence="1">
    <location>
        <begin position="1"/>
        <end position="75"/>
    </location>
</feature>
<accession>A0A4V6D627</accession>
<proteinExistence type="predicted"/>
<gene>
    <name evidence="2" type="ORF">SEVIR_5G054866v2</name>
</gene>
<name>A0A4V6D627_SETVI</name>
<evidence type="ECO:0000313" key="3">
    <source>
        <dbReference type="Proteomes" id="UP000298652"/>
    </source>
</evidence>
<dbReference type="EMBL" id="CM016556">
    <property type="protein sequence ID" value="TKW12736.1"/>
    <property type="molecule type" value="Genomic_DNA"/>
</dbReference>
<evidence type="ECO:0000256" key="1">
    <source>
        <dbReference type="SAM" id="MobiDB-lite"/>
    </source>
</evidence>